<evidence type="ECO:0000313" key="4">
    <source>
        <dbReference type="Proteomes" id="UP001313282"/>
    </source>
</evidence>
<feature type="coiled-coil region" evidence="1">
    <location>
        <begin position="192"/>
        <end position="236"/>
    </location>
</feature>
<proteinExistence type="predicted"/>
<dbReference type="AlphaFoldDB" id="A0AAN8NC73"/>
<name>A0AAN8NC73_9PEZI</name>
<feature type="region of interest" description="Disordered" evidence="2">
    <location>
        <begin position="1"/>
        <end position="98"/>
    </location>
</feature>
<sequence>MFPASLPNLSCCGKPRGTLRTRSHSRDTNSPQVEEYSEVTKIGMVSSETTALDPAPSTQAQPADPKNEPVERDQLQPPNTEAHVQQVGDDGQTSKPPEQRYSYEELLQKKKHYKRRLLHYRGLSDELDEENEDLYQDNARLKSLLDNHATKLSSLEEQNSTLKSSFDGAPEFLQMAGFTDFLQAKVGWSSGKKKLEEKQEQVDKLRSEIEQAREQSSNLEGELKQTQQQFVKLQDEVLGCVERFDPSFDSQVLQGFLQLNNGIGKLAKSRELREVVLGGDPLTDWGPHALWKGSFNPTLSLTDLSDLEKRLLLRQAIWKFISGRLLDRAHPFASFGGPVGELASRFHFDKLFPDHEANENAGKWRSTTVRQLAALQEVEGGDQSEENFLKELVAEFSVYIKENLVIGAIKLEELDSVLSKGPLNKRLKEVFERSVRFSRLIMKERAAFTVGTPNLEEMGYLKSEDDDLTTAQGVVVGVNDGDDLEVDPSGIIKLVGSPFLRKHGDGGGKNLDQDMIIVKAFVIID</sequence>
<comment type="caution">
    <text evidence="3">The sequence shown here is derived from an EMBL/GenBank/DDBJ whole genome shotgun (WGS) entry which is preliminary data.</text>
</comment>
<feature type="coiled-coil region" evidence="1">
    <location>
        <begin position="124"/>
        <end position="165"/>
    </location>
</feature>
<gene>
    <name evidence="3" type="ORF">TWF718_000408</name>
</gene>
<feature type="compositionally biased region" description="Basic and acidic residues" evidence="2">
    <location>
        <begin position="65"/>
        <end position="74"/>
    </location>
</feature>
<feature type="compositionally biased region" description="Polar residues" evidence="2">
    <location>
        <begin position="46"/>
        <end position="61"/>
    </location>
</feature>
<dbReference type="EMBL" id="JAVHNR010000001">
    <property type="protein sequence ID" value="KAK6356034.1"/>
    <property type="molecule type" value="Genomic_DNA"/>
</dbReference>
<protein>
    <submittedName>
        <fullName evidence="3">Uncharacterized protein</fullName>
    </submittedName>
</protein>
<accession>A0AAN8NC73</accession>
<dbReference type="Proteomes" id="UP001313282">
    <property type="component" value="Unassembled WGS sequence"/>
</dbReference>
<keyword evidence="1" id="KW-0175">Coiled coil</keyword>
<reference evidence="3 4" key="1">
    <citation type="submission" date="2019-10" db="EMBL/GenBank/DDBJ databases">
        <authorList>
            <person name="Palmer J.M."/>
        </authorList>
    </citation>
    <scope>NUCLEOTIDE SEQUENCE [LARGE SCALE GENOMIC DNA]</scope>
    <source>
        <strain evidence="3 4">TWF718</strain>
    </source>
</reference>
<organism evidence="3 4">
    <name type="scientific">Orbilia javanica</name>
    <dbReference type="NCBI Taxonomy" id="47235"/>
    <lineage>
        <taxon>Eukaryota</taxon>
        <taxon>Fungi</taxon>
        <taxon>Dikarya</taxon>
        <taxon>Ascomycota</taxon>
        <taxon>Pezizomycotina</taxon>
        <taxon>Orbiliomycetes</taxon>
        <taxon>Orbiliales</taxon>
        <taxon>Orbiliaceae</taxon>
        <taxon>Orbilia</taxon>
    </lineage>
</organism>
<keyword evidence="4" id="KW-1185">Reference proteome</keyword>
<evidence type="ECO:0000256" key="2">
    <source>
        <dbReference type="SAM" id="MobiDB-lite"/>
    </source>
</evidence>
<evidence type="ECO:0000256" key="1">
    <source>
        <dbReference type="SAM" id="Coils"/>
    </source>
</evidence>
<evidence type="ECO:0000313" key="3">
    <source>
        <dbReference type="EMBL" id="KAK6356034.1"/>
    </source>
</evidence>